<evidence type="ECO:0000313" key="1">
    <source>
        <dbReference type="EMBL" id="CAG8804724.1"/>
    </source>
</evidence>
<comment type="caution">
    <text evidence="1">The sequence shown here is derived from an EMBL/GenBank/DDBJ whole genome shotgun (WGS) entry which is preliminary data.</text>
</comment>
<dbReference type="EMBL" id="CAJVQB010024692">
    <property type="protein sequence ID" value="CAG8804724.1"/>
    <property type="molecule type" value="Genomic_DNA"/>
</dbReference>
<sequence>NYDNEAGIRKDLIITDMPAKGGDSGGTVLSFVSPQNLSSVVVQGIIFGGGTMIAAVQSIDIIFKEIRENSSCCAYCLCG</sequence>
<gene>
    <name evidence="1" type="ORF">GMARGA_LOCUS23922</name>
</gene>
<name>A0ABN7VXM5_GIGMA</name>
<organism evidence="1 2">
    <name type="scientific">Gigaspora margarita</name>
    <dbReference type="NCBI Taxonomy" id="4874"/>
    <lineage>
        <taxon>Eukaryota</taxon>
        <taxon>Fungi</taxon>
        <taxon>Fungi incertae sedis</taxon>
        <taxon>Mucoromycota</taxon>
        <taxon>Glomeromycotina</taxon>
        <taxon>Glomeromycetes</taxon>
        <taxon>Diversisporales</taxon>
        <taxon>Gigasporaceae</taxon>
        <taxon>Gigaspora</taxon>
    </lineage>
</organism>
<evidence type="ECO:0000313" key="2">
    <source>
        <dbReference type="Proteomes" id="UP000789901"/>
    </source>
</evidence>
<dbReference type="Proteomes" id="UP000789901">
    <property type="component" value="Unassembled WGS sequence"/>
</dbReference>
<accession>A0ABN7VXM5</accession>
<reference evidence="1 2" key="1">
    <citation type="submission" date="2021-06" db="EMBL/GenBank/DDBJ databases">
        <authorList>
            <person name="Kallberg Y."/>
            <person name="Tangrot J."/>
            <person name="Rosling A."/>
        </authorList>
    </citation>
    <scope>NUCLEOTIDE SEQUENCE [LARGE SCALE GENOMIC DNA]</scope>
    <source>
        <strain evidence="1 2">120-4 pot B 10/14</strain>
    </source>
</reference>
<protein>
    <submittedName>
        <fullName evidence="1">31550_t:CDS:1</fullName>
    </submittedName>
</protein>
<proteinExistence type="predicted"/>
<keyword evidence="2" id="KW-1185">Reference proteome</keyword>
<feature type="non-terminal residue" evidence="1">
    <location>
        <position position="1"/>
    </location>
</feature>